<keyword evidence="7" id="KW-0677">Repeat</keyword>
<accession>A0A8C1IIA6</accession>
<evidence type="ECO:0000256" key="7">
    <source>
        <dbReference type="ARBA" id="ARBA00022737"/>
    </source>
</evidence>
<evidence type="ECO:0000256" key="3">
    <source>
        <dbReference type="ARBA" id="ARBA00004906"/>
    </source>
</evidence>
<feature type="domain" description="RSE1/DDB1/CPSF1 first beta-propeller" evidence="16">
    <location>
        <begin position="14"/>
        <end position="321"/>
    </location>
</feature>
<dbReference type="InterPro" id="IPR050358">
    <property type="entry name" value="RSE1/DDB1/CFT1"/>
</dbReference>
<keyword evidence="10" id="KW-0090">Biological rhythms</keyword>
<evidence type="ECO:0000256" key="13">
    <source>
        <dbReference type="ARBA" id="ARBA00023242"/>
    </source>
</evidence>
<dbReference type="FunFam" id="1.10.150.910:FF:000001">
    <property type="entry name" value="DNA damage-binding protein 1"/>
    <property type="match status" value="1"/>
</dbReference>
<dbReference type="InterPro" id="IPR018846">
    <property type="entry name" value="Beta-prop_RSE1/DDB1/CPSF1_1st"/>
</dbReference>
<dbReference type="GO" id="GO:0048511">
    <property type="term" value="P:rhythmic process"/>
    <property type="evidence" value="ECO:0007669"/>
    <property type="project" value="UniProtKB-KW"/>
</dbReference>
<evidence type="ECO:0000313" key="18">
    <source>
        <dbReference type="Ensembl" id="ENSCCRP00010017891.1"/>
    </source>
</evidence>
<dbReference type="PANTHER" id="PTHR10644">
    <property type="entry name" value="DNA REPAIR/RNA PROCESSING CPSF FAMILY"/>
    <property type="match status" value="1"/>
</dbReference>
<dbReference type="GO" id="GO:0005634">
    <property type="term" value="C:nucleus"/>
    <property type="evidence" value="ECO:0007669"/>
    <property type="project" value="UniProtKB-SubCell"/>
</dbReference>
<evidence type="ECO:0000256" key="8">
    <source>
        <dbReference type="ARBA" id="ARBA00022763"/>
    </source>
</evidence>
<name>A0A8C1IIA6_CYPCA</name>
<protein>
    <recommendedName>
        <fullName evidence="5">DNA damage-binding protein 1</fullName>
    </recommendedName>
    <alternativeName>
        <fullName evidence="14">Damage-specific DNA-binding protein 1</fullName>
    </alternativeName>
</protein>
<evidence type="ECO:0000256" key="12">
    <source>
        <dbReference type="ARBA" id="ARBA00023204"/>
    </source>
</evidence>
<evidence type="ECO:0000259" key="16">
    <source>
        <dbReference type="Pfam" id="PF10433"/>
    </source>
</evidence>
<keyword evidence="6" id="KW-0963">Cytoplasm</keyword>
<evidence type="ECO:0000256" key="10">
    <source>
        <dbReference type="ARBA" id="ARBA00023108"/>
    </source>
</evidence>
<evidence type="ECO:0000256" key="9">
    <source>
        <dbReference type="ARBA" id="ARBA00022786"/>
    </source>
</evidence>
<dbReference type="UniPathway" id="UPA00143"/>
<organism evidence="18 19">
    <name type="scientific">Cyprinus carpio</name>
    <name type="common">Common carp</name>
    <dbReference type="NCBI Taxonomy" id="7962"/>
    <lineage>
        <taxon>Eukaryota</taxon>
        <taxon>Metazoa</taxon>
        <taxon>Chordata</taxon>
        <taxon>Craniata</taxon>
        <taxon>Vertebrata</taxon>
        <taxon>Euteleostomi</taxon>
        <taxon>Actinopterygii</taxon>
        <taxon>Neopterygii</taxon>
        <taxon>Teleostei</taxon>
        <taxon>Ostariophysi</taxon>
        <taxon>Cypriniformes</taxon>
        <taxon>Cyprinidae</taxon>
        <taxon>Cyprininae</taxon>
        <taxon>Cyprinus</taxon>
    </lineage>
</organism>
<evidence type="ECO:0000313" key="19">
    <source>
        <dbReference type="Proteomes" id="UP000694427"/>
    </source>
</evidence>
<dbReference type="InterPro" id="IPR015943">
    <property type="entry name" value="WD40/YVTN_repeat-like_dom_sf"/>
</dbReference>
<dbReference type="GO" id="GO:0006281">
    <property type="term" value="P:DNA repair"/>
    <property type="evidence" value="ECO:0007669"/>
    <property type="project" value="UniProtKB-KW"/>
</dbReference>
<dbReference type="InterPro" id="IPR004871">
    <property type="entry name" value="RSE1/DDB1/CPSF1_C"/>
</dbReference>
<feature type="domain" description="RSE1/DDB1/CPSF1 second beta-propeller" evidence="17">
    <location>
        <begin position="499"/>
        <end position="606"/>
    </location>
</feature>
<reference evidence="18" key="2">
    <citation type="submission" date="2025-09" db="UniProtKB">
        <authorList>
            <consortium name="Ensembl"/>
        </authorList>
    </citation>
    <scope>IDENTIFICATION</scope>
</reference>
<dbReference type="Proteomes" id="UP000694427">
    <property type="component" value="Unplaced"/>
</dbReference>
<dbReference type="GO" id="GO:0016567">
    <property type="term" value="P:protein ubiquitination"/>
    <property type="evidence" value="ECO:0007669"/>
    <property type="project" value="UniProtKB-UniPathway"/>
</dbReference>
<dbReference type="Ensembl" id="ENSCCRT00010019476.1">
    <property type="protein sequence ID" value="ENSCCRP00010017891.1"/>
    <property type="gene ID" value="ENSCCRG00010007560.1"/>
</dbReference>
<keyword evidence="11" id="KW-0238">DNA-binding</keyword>
<keyword evidence="8" id="KW-0227">DNA damage</keyword>
<dbReference type="FunFam" id="2.130.10.10:FF:000070">
    <property type="entry name" value="DNA damage-binding protein 1"/>
    <property type="match status" value="1"/>
</dbReference>
<dbReference type="FunFam" id="2.130.10.10:FF:002576">
    <property type="entry name" value="DNA damage-binding protein 1"/>
    <property type="match status" value="1"/>
</dbReference>
<evidence type="ECO:0000256" key="5">
    <source>
        <dbReference type="ARBA" id="ARBA00014577"/>
    </source>
</evidence>
<feature type="domain" description="RSE1/DDB1/CPSF1 second beta-propeller" evidence="17">
    <location>
        <begin position="368"/>
        <end position="491"/>
    </location>
</feature>
<feature type="domain" description="RSE1/DDB1/CPSF1 C-terminal" evidence="15">
    <location>
        <begin position="692"/>
        <end position="1000"/>
    </location>
</feature>
<dbReference type="Gene3D" id="1.10.150.910">
    <property type="match status" value="1"/>
</dbReference>
<evidence type="ECO:0000256" key="6">
    <source>
        <dbReference type="ARBA" id="ARBA00022490"/>
    </source>
</evidence>
<dbReference type="Gene3D" id="2.130.10.10">
    <property type="entry name" value="YVTN repeat-like/Quinoprotein amine dehydrogenase"/>
    <property type="match status" value="3"/>
</dbReference>
<dbReference type="Pfam" id="PF03178">
    <property type="entry name" value="CPSF_A"/>
    <property type="match status" value="1"/>
</dbReference>
<keyword evidence="12" id="KW-0234">DNA repair</keyword>
<evidence type="ECO:0000256" key="14">
    <source>
        <dbReference type="ARBA" id="ARBA00031668"/>
    </source>
</evidence>
<keyword evidence="19" id="KW-1185">Reference proteome</keyword>
<comment type="pathway">
    <text evidence="3">Protein modification; protein ubiquitination.</text>
</comment>
<dbReference type="Pfam" id="PF10433">
    <property type="entry name" value="Beta-prop_RSE1_1st"/>
    <property type="match status" value="1"/>
</dbReference>
<keyword evidence="13" id="KW-0539">Nucleus</keyword>
<dbReference type="InterPro" id="IPR058543">
    <property type="entry name" value="Beta-prop_RSE1/DDB1/CPSF1_2nd"/>
</dbReference>
<evidence type="ECO:0000259" key="15">
    <source>
        <dbReference type="Pfam" id="PF03178"/>
    </source>
</evidence>
<evidence type="ECO:0000256" key="11">
    <source>
        <dbReference type="ARBA" id="ARBA00023125"/>
    </source>
</evidence>
<evidence type="ECO:0000259" key="17">
    <source>
        <dbReference type="Pfam" id="PF23726"/>
    </source>
</evidence>
<comment type="similarity">
    <text evidence="4">Belongs to the DDB1 family.</text>
</comment>
<proteinExistence type="inferred from homology"/>
<evidence type="ECO:0000256" key="2">
    <source>
        <dbReference type="ARBA" id="ARBA00004496"/>
    </source>
</evidence>
<evidence type="ECO:0000256" key="4">
    <source>
        <dbReference type="ARBA" id="ARBA00007453"/>
    </source>
</evidence>
<dbReference type="GO" id="GO:0003677">
    <property type="term" value="F:DNA binding"/>
    <property type="evidence" value="ECO:0007669"/>
    <property type="project" value="UniProtKB-KW"/>
</dbReference>
<comment type="subcellular location">
    <subcellularLocation>
        <location evidence="2">Cytoplasm</location>
    </subcellularLocation>
    <subcellularLocation>
        <location evidence="1">Nucleus</location>
    </subcellularLocation>
</comment>
<reference evidence="18" key="1">
    <citation type="submission" date="2025-08" db="UniProtKB">
        <authorList>
            <consortium name="Ensembl"/>
        </authorList>
    </citation>
    <scope>IDENTIFICATION</scope>
</reference>
<dbReference type="GO" id="GO:0005737">
    <property type="term" value="C:cytoplasm"/>
    <property type="evidence" value="ECO:0007669"/>
    <property type="project" value="UniProtKB-SubCell"/>
</dbReference>
<evidence type="ECO:0000256" key="1">
    <source>
        <dbReference type="ARBA" id="ARBA00004123"/>
    </source>
</evidence>
<sequence>MSYNYVVTAQKPTAVNACITGHFTSAEDLNLLIAKNTRLEIYVVTAEGLRPVKEVGMYGKIAVMELFRPKGESKDLLFILTAKYNACILEYKQNGDSIDIITRAHGNVQDRIGRPSETGVIGIVDPECRMIGLRLYDGLFKVIPLDRDNRELKAFNIRLEELQVIDVQFLYGCQAPTVCFIYQDPQGRHVQTYEVSLREKEFNKGPWEQENVEAEASMVIPGEPFGGAIIIGQESITYHNGDKYLAIAPPTIKQSTIVCHNRVDPNGSRYLLGDMEGRLFMLLLEKEELMDGAVVLKDLHVELLGETSIAECLTYLDNGVVNDQGSYVAVMETFTNLGPIVDMCVVDLERQGQGQVRDVCTSLALNHHEHASIDLPGIKGLWPLRSESGRDTDDMLVLSFVGQTRVLMLSGEEVEETELPGFVDNQQTFFCGNVAHQQLIQITSVSVRLVTQDSKALVSEWKEPQGRNISVASCNSTQVVLAVGRVLYYLQILTGELKQISHYLLCALGDGALFYFGLDIQTGVLSERKKVTLGTQPTVLRTFRSLSTSNVFACSDRPTVIYSSNHKLVFSNVNLKEVNYMCPLNSEGYPDSLALANNSTLTIGTIDEIQKLHIRTVPLYESPKRICYQEVSQCFGVLSSRVEMQDASGTTAAVRPSASTQALSSSVSSSKLFPSSTSPHETSFGEEVEVHSLLVVDQHTFEVLHAHQFLQNEYALSMVSCKLGRDPAVYFIVGTAMVYPEEAEPKQGRIIVFHYTDGKLQTVAEKEVKGAVYSMVEFSGKLLASINSTVRLYEWTAEKELRTECNHYNNIMALYLKTKGDFILVGDLMRSVLLLAYKSMEGSFEEIARDFNPNWMSAVEILDDDNFLGAENAFNLFVCQKDSAATTDEERQHLQEVGLFHLGEFVNVFSHGSLVLQNLGESSTPTQGSVLFGTVNGMIGLVTSLSEGWYSLLLDLQIRLNKVIKSVGKIDATWRSFHTERKTEQATGFIDGDLIESFLDLGRAKMQEVVSTLQIDDGSGMKREATVDEVIKIVEELTRIH</sequence>
<keyword evidence="9" id="KW-0833">Ubl conjugation pathway</keyword>
<dbReference type="AlphaFoldDB" id="A0A8C1IIA6"/>
<dbReference type="Pfam" id="PF23726">
    <property type="entry name" value="Beta-prop_RSE1_2nd"/>
    <property type="match status" value="2"/>
</dbReference>